<dbReference type="InterPro" id="IPR019794">
    <property type="entry name" value="Peroxidases_AS"/>
</dbReference>
<evidence type="ECO:0000256" key="5">
    <source>
        <dbReference type="ARBA" id="ARBA00022559"/>
    </source>
</evidence>
<name>A0ABP9Z8K6_9FUNG</name>
<evidence type="ECO:0000313" key="17">
    <source>
        <dbReference type="EMBL" id="GAA5815432.1"/>
    </source>
</evidence>
<dbReference type="Gene3D" id="1.10.520.10">
    <property type="match status" value="1"/>
</dbReference>
<protein>
    <recommendedName>
        <fullName evidence="13">Peroxidase</fullName>
        <ecNumber evidence="13">1.11.1.-</ecNumber>
    </recommendedName>
</protein>
<evidence type="ECO:0000256" key="2">
    <source>
        <dbReference type="ARBA" id="ARBA00004305"/>
    </source>
</evidence>
<evidence type="ECO:0000256" key="8">
    <source>
        <dbReference type="ARBA" id="ARBA00022946"/>
    </source>
</evidence>
<dbReference type="PRINTS" id="PR00459">
    <property type="entry name" value="ASPEROXIDASE"/>
</dbReference>
<dbReference type="PANTHER" id="PTHR31356:SF58">
    <property type="entry name" value="CYTOCHROME C PEROXIDASE, MITOCHONDRIAL"/>
    <property type="match status" value="1"/>
</dbReference>
<dbReference type="PROSITE" id="PS00436">
    <property type="entry name" value="PEROXIDASE_2"/>
    <property type="match status" value="1"/>
</dbReference>
<dbReference type="CDD" id="cd00691">
    <property type="entry name" value="ascorbate_peroxidase"/>
    <property type="match status" value="1"/>
</dbReference>
<feature type="region of interest" description="Disordered" evidence="15">
    <location>
        <begin position="116"/>
        <end position="136"/>
    </location>
</feature>
<feature type="compositionally biased region" description="Basic and acidic residues" evidence="15">
    <location>
        <begin position="367"/>
        <end position="387"/>
    </location>
</feature>
<dbReference type="PROSITE" id="PS50873">
    <property type="entry name" value="PEROXIDASE_4"/>
    <property type="match status" value="1"/>
</dbReference>
<evidence type="ECO:0000256" key="11">
    <source>
        <dbReference type="ARBA" id="ARBA00023128"/>
    </source>
</evidence>
<evidence type="ECO:0000256" key="4">
    <source>
        <dbReference type="ARBA" id="ARBA00005997"/>
    </source>
</evidence>
<dbReference type="InterPro" id="IPR044831">
    <property type="entry name" value="Ccp1-like"/>
</dbReference>
<feature type="domain" description="Plant heme peroxidase family profile" evidence="16">
    <location>
        <begin position="276"/>
        <end position="537"/>
    </location>
</feature>
<evidence type="ECO:0000256" key="10">
    <source>
        <dbReference type="ARBA" id="ARBA00023004"/>
    </source>
</evidence>
<feature type="region of interest" description="Disordered" evidence="15">
    <location>
        <begin position="226"/>
        <end position="252"/>
    </location>
</feature>
<dbReference type="InterPro" id="IPR002207">
    <property type="entry name" value="Peroxidase_I"/>
</dbReference>
<keyword evidence="6" id="KW-0349">Heme</keyword>
<evidence type="ECO:0000256" key="12">
    <source>
        <dbReference type="ARBA" id="ARBA00049265"/>
    </source>
</evidence>
<dbReference type="PANTHER" id="PTHR31356">
    <property type="entry name" value="THYLAKOID LUMENAL 29 KDA PROTEIN, CHLOROPLASTIC-RELATED"/>
    <property type="match status" value="1"/>
</dbReference>
<comment type="function">
    <text evidence="1">Destroys radicals which are normally produced within the cells and which are toxic to biological systems.</text>
</comment>
<comment type="caution">
    <text evidence="17">The sequence shown here is derived from an EMBL/GenBank/DDBJ whole genome shotgun (WGS) entry which is preliminary data.</text>
</comment>
<keyword evidence="7" id="KW-0479">Metal-binding</keyword>
<dbReference type="PRINTS" id="PR00458">
    <property type="entry name" value="PEROXIDASE"/>
</dbReference>
<dbReference type="Pfam" id="PF00141">
    <property type="entry name" value="peroxidase"/>
    <property type="match status" value="1"/>
</dbReference>
<dbReference type="Proteomes" id="UP001473302">
    <property type="component" value="Unassembled WGS sequence"/>
</dbReference>
<comment type="catalytic activity">
    <reaction evidence="12">
        <text>2 Fe(II)-[cytochrome c] + H2O2 + 2 H(+) = 2 Fe(III)-[cytochrome c] + 2 H2O</text>
        <dbReference type="Rhea" id="RHEA:16581"/>
        <dbReference type="Rhea" id="RHEA-COMP:10350"/>
        <dbReference type="Rhea" id="RHEA-COMP:14399"/>
        <dbReference type="ChEBI" id="CHEBI:15377"/>
        <dbReference type="ChEBI" id="CHEBI:15378"/>
        <dbReference type="ChEBI" id="CHEBI:16240"/>
        <dbReference type="ChEBI" id="CHEBI:29033"/>
        <dbReference type="ChEBI" id="CHEBI:29034"/>
        <dbReference type="EC" id="1.11.1.5"/>
    </reaction>
</comment>
<gene>
    <name evidence="17" type="ORF">MFLAVUS_008940</name>
</gene>
<evidence type="ECO:0000256" key="13">
    <source>
        <dbReference type="RuleBase" id="RU363051"/>
    </source>
</evidence>
<feature type="compositionally biased region" description="Polar residues" evidence="15">
    <location>
        <begin position="117"/>
        <end position="136"/>
    </location>
</feature>
<comment type="subcellular location">
    <subcellularLocation>
        <location evidence="3">Mitochondrion intermembrane space</location>
    </subcellularLocation>
    <subcellularLocation>
        <location evidence="2">Mitochondrion matrix</location>
    </subcellularLocation>
</comment>
<keyword evidence="10" id="KW-0408">Iron</keyword>
<keyword evidence="9 13" id="KW-0560">Oxidoreductase</keyword>
<dbReference type="Gene3D" id="1.10.420.10">
    <property type="entry name" value="Peroxidase, domain 2"/>
    <property type="match status" value="1"/>
</dbReference>
<keyword evidence="5 13" id="KW-0575">Peroxidase</keyword>
<keyword evidence="8" id="KW-0809">Transit peptide</keyword>
<accession>A0ABP9Z8K6</accession>
<evidence type="ECO:0000256" key="14">
    <source>
        <dbReference type="SAM" id="Coils"/>
    </source>
</evidence>
<organism evidence="17 18">
    <name type="scientific">Mucor flavus</name>
    <dbReference type="NCBI Taxonomy" id="439312"/>
    <lineage>
        <taxon>Eukaryota</taxon>
        <taxon>Fungi</taxon>
        <taxon>Fungi incertae sedis</taxon>
        <taxon>Mucoromycota</taxon>
        <taxon>Mucoromycotina</taxon>
        <taxon>Mucoromycetes</taxon>
        <taxon>Mucorales</taxon>
        <taxon>Mucorineae</taxon>
        <taxon>Mucoraceae</taxon>
        <taxon>Mucor</taxon>
    </lineage>
</organism>
<dbReference type="InterPro" id="IPR010255">
    <property type="entry name" value="Haem_peroxidase_sf"/>
</dbReference>
<keyword evidence="14" id="KW-0175">Coiled coil</keyword>
<sequence>MDRIETIAEEDNTRRERRNTRLIQLITSQRQQYNATMQLTALRNEISLLTDKLIQTEEKVYKWKREFKDMQHKFIQVVNDHTHTREELEDTRRMLEESEHIRSRWFLKKAQHDEKPISNTLPKKSSTRPQQSHSLPNNLLRFLKINPRKSSSQFRVATRNVRPTISSNFNLTVRRNYTNTPKKPVVAADEGGHNPLLWIGCLSLGVAYTYYQKKQAERLALLAKQQTSDTDENHATEKQDAQEKSPIAKSNSKDIDYQQVYNDIAELLDSNPDYDDGSYGPVLLRLAWHSSGTYNKEDGSGGSNGGTMRFRAEGSHAANNGLEFARDLLEKEIKPKYPDLSYGDMYTLGGVVAIQELGGPNIKWRPGRQDANENKCTPDGRLPDGSKNTDHVREVFYRMGFNDREIVALTGAHVLGRCHLDRSGYEGPWQEAPTFFSNDYFKAITSRQWVKKELPNGLWQWSDKSNPDIMMLPIEITMLEDKDMKPYFELYAKDASVFFQDFADAFKKLIELGVPFTGDEKEYVFERVNINVVLRVR</sequence>
<comment type="similarity">
    <text evidence="4">Belongs to the peroxidase family. Cytochrome c peroxidase subfamily.</text>
</comment>
<dbReference type="InterPro" id="IPR002016">
    <property type="entry name" value="Haem_peroxidase"/>
</dbReference>
<evidence type="ECO:0000256" key="1">
    <source>
        <dbReference type="ARBA" id="ARBA00003917"/>
    </source>
</evidence>
<keyword evidence="18" id="KW-1185">Reference proteome</keyword>
<keyword evidence="11" id="KW-0496">Mitochondrion</keyword>
<feature type="coiled-coil region" evidence="14">
    <location>
        <begin position="39"/>
        <end position="98"/>
    </location>
</feature>
<dbReference type="EC" id="1.11.1.-" evidence="13"/>
<evidence type="ECO:0000256" key="6">
    <source>
        <dbReference type="ARBA" id="ARBA00022617"/>
    </source>
</evidence>
<evidence type="ECO:0000256" key="7">
    <source>
        <dbReference type="ARBA" id="ARBA00022723"/>
    </source>
</evidence>
<feature type="compositionally biased region" description="Basic and acidic residues" evidence="15">
    <location>
        <begin position="231"/>
        <end position="243"/>
    </location>
</feature>
<reference evidence="17 18" key="1">
    <citation type="submission" date="2024-04" db="EMBL/GenBank/DDBJ databases">
        <title>genome sequences of Mucor flavus KT1a and Helicostylum pulchrum KT1b strains isolated from the surface of a dry-aged beef.</title>
        <authorList>
            <person name="Toyotome T."/>
            <person name="Hosono M."/>
            <person name="Torimaru M."/>
            <person name="Fukuda K."/>
            <person name="Mikami N."/>
        </authorList>
    </citation>
    <scope>NUCLEOTIDE SEQUENCE [LARGE SCALE GENOMIC DNA]</scope>
    <source>
        <strain evidence="17 18">KT1a</strain>
    </source>
</reference>
<evidence type="ECO:0000313" key="18">
    <source>
        <dbReference type="Proteomes" id="UP001473302"/>
    </source>
</evidence>
<evidence type="ECO:0000256" key="3">
    <source>
        <dbReference type="ARBA" id="ARBA00004569"/>
    </source>
</evidence>
<evidence type="ECO:0000256" key="9">
    <source>
        <dbReference type="ARBA" id="ARBA00023002"/>
    </source>
</evidence>
<proteinExistence type="inferred from homology"/>
<evidence type="ECO:0000256" key="15">
    <source>
        <dbReference type="SAM" id="MobiDB-lite"/>
    </source>
</evidence>
<feature type="region of interest" description="Disordered" evidence="15">
    <location>
        <begin position="363"/>
        <end position="387"/>
    </location>
</feature>
<dbReference type="EMBL" id="BAABUK010000026">
    <property type="protein sequence ID" value="GAA5815432.1"/>
    <property type="molecule type" value="Genomic_DNA"/>
</dbReference>
<dbReference type="SUPFAM" id="SSF48113">
    <property type="entry name" value="Heme-dependent peroxidases"/>
    <property type="match status" value="1"/>
</dbReference>
<evidence type="ECO:0000259" key="16">
    <source>
        <dbReference type="PROSITE" id="PS50873"/>
    </source>
</evidence>